<keyword evidence="6 7" id="KW-0472">Membrane</keyword>
<dbReference type="Pfam" id="PF02687">
    <property type="entry name" value="FtsX"/>
    <property type="match status" value="2"/>
</dbReference>
<dbReference type="Pfam" id="PF12704">
    <property type="entry name" value="MacB_PCD"/>
    <property type="match status" value="2"/>
</dbReference>
<organism evidence="10 12">
    <name type="scientific">Mastigocoleus testarum BC008</name>
    <dbReference type="NCBI Taxonomy" id="371196"/>
    <lineage>
        <taxon>Bacteria</taxon>
        <taxon>Bacillati</taxon>
        <taxon>Cyanobacteriota</taxon>
        <taxon>Cyanophyceae</taxon>
        <taxon>Nostocales</taxon>
        <taxon>Hapalosiphonaceae</taxon>
        <taxon>Mastigocoleus</taxon>
    </lineage>
</organism>
<keyword evidence="3" id="KW-1003">Cell membrane</keyword>
<dbReference type="PROSITE" id="PS51257">
    <property type="entry name" value="PROKAR_LIPOPROTEIN"/>
    <property type="match status" value="1"/>
</dbReference>
<comment type="subcellular location">
    <subcellularLocation>
        <location evidence="1">Cell membrane</location>
        <topology evidence="1">Multi-pass membrane protein</topology>
    </subcellularLocation>
</comment>
<dbReference type="AlphaFoldDB" id="A0A0V7ZGE6"/>
<accession>A0A0V7ZGE6</accession>
<feature type="domain" description="ABC3 transporter permease C-terminal" evidence="8">
    <location>
        <begin position="662"/>
        <end position="775"/>
    </location>
</feature>
<dbReference type="GO" id="GO:0098797">
    <property type="term" value="C:plasma membrane protein complex"/>
    <property type="evidence" value="ECO:0007669"/>
    <property type="project" value="TreeGrafter"/>
</dbReference>
<dbReference type="PANTHER" id="PTHR30489">
    <property type="entry name" value="LIPOPROTEIN-RELEASING SYSTEM TRANSMEMBRANE PROTEIN LOLE"/>
    <property type="match status" value="1"/>
</dbReference>
<comment type="similarity">
    <text evidence="2">Belongs to the ABC-4 integral membrane protein family. LolC/E subfamily.</text>
</comment>
<dbReference type="EMBL" id="LMTZ01000132">
    <property type="protein sequence ID" value="KST63790.1"/>
    <property type="molecule type" value="Genomic_DNA"/>
</dbReference>
<evidence type="ECO:0000313" key="11">
    <source>
        <dbReference type="EMBL" id="KST63790.1"/>
    </source>
</evidence>
<feature type="transmembrane region" description="Helical" evidence="7">
    <location>
        <begin position="434"/>
        <end position="454"/>
    </location>
</feature>
<feature type="transmembrane region" description="Helical" evidence="7">
    <location>
        <begin position="656"/>
        <end position="679"/>
    </location>
</feature>
<feature type="transmembrane region" description="Helical" evidence="7">
    <location>
        <begin position="713"/>
        <end position="737"/>
    </location>
</feature>
<feature type="transmembrane region" description="Helical" evidence="7">
    <location>
        <begin position="359"/>
        <end position="382"/>
    </location>
</feature>
<proteinExistence type="inferred from homology"/>
<dbReference type="RefSeq" id="WP_027842796.1">
    <property type="nucleotide sequence ID" value="NZ_LMTZ01000132.1"/>
</dbReference>
<dbReference type="PANTHER" id="PTHR30489:SF0">
    <property type="entry name" value="LIPOPROTEIN-RELEASING SYSTEM TRANSMEMBRANE PROTEIN LOLE"/>
    <property type="match status" value="1"/>
</dbReference>
<comment type="caution">
    <text evidence="10">The sequence shown here is derived from an EMBL/GenBank/DDBJ whole genome shotgun (WGS) entry which is preliminary data.</text>
</comment>
<keyword evidence="5 7" id="KW-1133">Transmembrane helix</keyword>
<evidence type="ECO:0000313" key="10">
    <source>
        <dbReference type="EMBL" id="KST63668.1"/>
    </source>
</evidence>
<evidence type="ECO:0000256" key="1">
    <source>
        <dbReference type="ARBA" id="ARBA00004651"/>
    </source>
</evidence>
<evidence type="ECO:0000256" key="3">
    <source>
        <dbReference type="ARBA" id="ARBA00022475"/>
    </source>
</evidence>
<evidence type="ECO:0000256" key="6">
    <source>
        <dbReference type="ARBA" id="ARBA00023136"/>
    </source>
</evidence>
<feature type="domain" description="MacB-like periplasmic core" evidence="9">
    <location>
        <begin position="23"/>
        <end position="191"/>
    </location>
</feature>
<evidence type="ECO:0000256" key="5">
    <source>
        <dbReference type="ARBA" id="ARBA00022989"/>
    </source>
</evidence>
<reference evidence="10 12" key="1">
    <citation type="journal article" date="2015" name="Genome Announc.">
        <title>Draft Genome of the Euendolithic (true boring) Cyanobacterium Mastigocoleus testarum strain BC008.</title>
        <authorList>
            <person name="Guida B.S."/>
            <person name="Garcia-Pichel F."/>
        </authorList>
    </citation>
    <scope>NUCLEOTIDE SEQUENCE [LARGE SCALE GENOMIC DNA]</scope>
    <source>
        <strain evidence="10 12">BC008</strain>
    </source>
</reference>
<feature type="transmembrane region" description="Helical" evidence="7">
    <location>
        <begin position="752"/>
        <end position="771"/>
    </location>
</feature>
<evidence type="ECO:0000256" key="4">
    <source>
        <dbReference type="ARBA" id="ARBA00022692"/>
    </source>
</evidence>
<dbReference type="InterPro" id="IPR003838">
    <property type="entry name" value="ABC3_permease_C"/>
</dbReference>
<dbReference type="OrthoDB" id="5137249at2"/>
<evidence type="ECO:0000313" key="12">
    <source>
        <dbReference type="Proteomes" id="UP000053372"/>
    </source>
</evidence>
<sequence>MKALDKKLLRDILHWRGQIIAIALVVACGIASFVSMLSAYESLQLSQTTYYDNYRFAQVFVQLKRAPESLARKIGDIPGVMQVNTRVVVDVTLDVPKLSEPATGRLVSIPERQTPILNDLYIRQGRYIEPGKSDEVLISEAFAKANNLKLGDNVEAVINGRWQKLQIVGIALSPEYVYAIRGAGDLLPDDKLFGVLWMGRKALGTAFNMDGAFNDVALTLMPRTNEKEVIFRLDRLLEKYGGLGAYDREDQISNRFLSEEIEQLQGSAIFVPTIFLGIAAFLLHMLLSRLVSTQRDQIAVLKAFGYNNISIGLHYLKFVLIIVFFGAFLGTALGLWFGIAVTQNYTRFFNFPLLRYEASLGLILGSIFISGGSGVFGAFVAVKQAVSLPPAEAMRPEPPAQFRATLLERLGLQQLVSPAVRIILRNIERKPFQALFSALGIALAVAILVVGRYFSDVMVHIIDVQFRNVQREDVTIVFNEPRPARARYEVEHLPGVIYAEPFRTVAVRLRFEHRSYRSALTGINPQAELRRLINRDLNSVNLPGNGVVLTTQLANTLGVDLGESLTVEVLEGARPIRTVQVVGKVDELLGMSAYMDIGALNQLMREGGTISGAYLMVDDNILNRLYGLLKRTPAVAGVSIRKTAIERFEETIAGSLSIFTTVLVIFASIIAFGVVYNAARIALSERSRELATLRIIGFTQAEIAFILLGEQAIITLIAIPLGFMMGFGLCALMSSAYQSELYRLPLVVTNTSYGFALIVIVITAILSGFIVRRQLKDLDLIAVLKTKE</sequence>
<keyword evidence="4 7" id="KW-0812">Transmembrane</keyword>
<feature type="domain" description="ABC3 transporter permease C-terminal" evidence="8">
    <location>
        <begin position="269"/>
        <end position="390"/>
    </location>
</feature>
<dbReference type="InterPro" id="IPR051447">
    <property type="entry name" value="Lipoprotein-release_system"/>
</dbReference>
<evidence type="ECO:0000259" key="9">
    <source>
        <dbReference type="Pfam" id="PF12704"/>
    </source>
</evidence>
<evidence type="ECO:0000256" key="7">
    <source>
        <dbReference type="SAM" id="Phobius"/>
    </source>
</evidence>
<evidence type="ECO:0000259" key="8">
    <source>
        <dbReference type="Pfam" id="PF02687"/>
    </source>
</evidence>
<name>A0A0V7ZGE6_9CYAN</name>
<feature type="transmembrane region" description="Helical" evidence="7">
    <location>
        <begin position="318"/>
        <end position="339"/>
    </location>
</feature>
<dbReference type="GO" id="GO:0044874">
    <property type="term" value="P:lipoprotein localization to outer membrane"/>
    <property type="evidence" value="ECO:0007669"/>
    <property type="project" value="TreeGrafter"/>
</dbReference>
<dbReference type="InterPro" id="IPR025857">
    <property type="entry name" value="MacB_PCD"/>
</dbReference>
<keyword evidence="12" id="KW-1185">Reference proteome</keyword>
<protein>
    <submittedName>
        <fullName evidence="10">ABC transporter permease</fullName>
    </submittedName>
</protein>
<gene>
    <name evidence="10" type="ORF">BC008_14515</name>
    <name evidence="11" type="ORF">BC008_15160</name>
</gene>
<dbReference type="EMBL" id="LMTZ01000134">
    <property type="protein sequence ID" value="KST63668.1"/>
    <property type="molecule type" value="Genomic_DNA"/>
</dbReference>
<dbReference type="Proteomes" id="UP000053372">
    <property type="component" value="Unassembled WGS sequence"/>
</dbReference>
<feature type="transmembrane region" description="Helical" evidence="7">
    <location>
        <begin position="268"/>
        <end position="287"/>
    </location>
</feature>
<feature type="transmembrane region" description="Helical" evidence="7">
    <location>
        <begin position="20"/>
        <end position="40"/>
    </location>
</feature>
<feature type="domain" description="MacB-like periplasmic core" evidence="9">
    <location>
        <begin position="438"/>
        <end position="619"/>
    </location>
</feature>
<evidence type="ECO:0000256" key="2">
    <source>
        <dbReference type="ARBA" id="ARBA00005236"/>
    </source>
</evidence>